<protein>
    <submittedName>
        <fullName evidence="1">Helix-turn-helix domain-containing protein</fullName>
    </submittedName>
</protein>
<gene>
    <name evidence="1" type="ORF">ABNX05_24715</name>
</gene>
<dbReference type="EMBL" id="JBEGDG010000036">
    <property type="protein sequence ID" value="MEQ6357808.1"/>
    <property type="molecule type" value="Genomic_DNA"/>
</dbReference>
<organism evidence="1 2">
    <name type="scientific">Lysinibacillus zambalensis</name>
    <dbReference type="NCBI Taxonomy" id="3160866"/>
    <lineage>
        <taxon>Bacteria</taxon>
        <taxon>Bacillati</taxon>
        <taxon>Bacillota</taxon>
        <taxon>Bacilli</taxon>
        <taxon>Bacillales</taxon>
        <taxon>Bacillaceae</taxon>
        <taxon>Lysinibacillus</taxon>
    </lineage>
</organism>
<dbReference type="Gene3D" id="1.10.10.10">
    <property type="entry name" value="Winged helix-like DNA-binding domain superfamily/Winged helix DNA-binding domain"/>
    <property type="match status" value="2"/>
</dbReference>
<sequence length="323" mass="37014">MSIVESMQELEGKRIVDENGEFSDARSVLEGIVNDIVTEKAQKVQNQLEGYKRKNSKNYIPPEYGGLNRFIGCFRDSIKDIVPCLSPIECGVLITILVKMKKGKDGLLINGGKPMIQKDIEKHIGKGHTTTSKYLNKFTKLGILEEVENVKDRRKNNYRVNPKYHIMGKFPKLTEENRFVKLYKDKLEEMIDSLSLSELGFIYKALPICHHNTFKLVHNPTARYNPTAKEGSEEASFNVDLELFNREELADYMNIDTKTINNLVSSLSRKGLIKTTTAHRVTSYTLHPHIIHPKGTVENRYIQSICNDFETHRKDALRRSKKA</sequence>
<evidence type="ECO:0000313" key="2">
    <source>
        <dbReference type="Proteomes" id="UP001478862"/>
    </source>
</evidence>
<dbReference type="SUPFAM" id="SSF46785">
    <property type="entry name" value="Winged helix' DNA-binding domain"/>
    <property type="match status" value="2"/>
</dbReference>
<accession>A0ABV1MZ72</accession>
<proteinExistence type="predicted"/>
<reference evidence="1 2" key="1">
    <citation type="submission" date="2024-06" db="EMBL/GenBank/DDBJ databases">
        <title>Lysinibacillus zambalefons sp. nov., a Novel Firmicute Isolated from the Poon Bato Zambales Hyperalkaline Spring.</title>
        <authorList>
            <person name="Aja J.A."/>
            <person name="Lazaro J.E.H."/>
            <person name="Llorin L.D."/>
            <person name="Lim K.R."/>
            <person name="Teodosio J."/>
            <person name="Dalisay D.S."/>
        </authorList>
    </citation>
    <scope>NUCLEOTIDE SEQUENCE [LARGE SCALE GENOMIC DNA]</scope>
    <source>
        <strain evidence="1 2">M3</strain>
    </source>
</reference>
<dbReference type="RefSeq" id="WP_349662116.1">
    <property type="nucleotide sequence ID" value="NZ_JBEGDG010000036.1"/>
</dbReference>
<keyword evidence="2" id="KW-1185">Reference proteome</keyword>
<dbReference type="Proteomes" id="UP001478862">
    <property type="component" value="Unassembled WGS sequence"/>
</dbReference>
<comment type="caution">
    <text evidence="1">The sequence shown here is derived from an EMBL/GenBank/DDBJ whole genome shotgun (WGS) entry which is preliminary data.</text>
</comment>
<name>A0ABV1MZ72_9BACI</name>
<evidence type="ECO:0000313" key="1">
    <source>
        <dbReference type="EMBL" id="MEQ6357808.1"/>
    </source>
</evidence>
<dbReference type="InterPro" id="IPR036390">
    <property type="entry name" value="WH_DNA-bd_sf"/>
</dbReference>
<dbReference type="InterPro" id="IPR036388">
    <property type="entry name" value="WH-like_DNA-bd_sf"/>
</dbReference>